<dbReference type="NCBIfam" id="TIGR02456">
    <property type="entry name" value="treS_nterm"/>
    <property type="match status" value="1"/>
</dbReference>
<dbReference type="AlphaFoldDB" id="A0A8J2FX84"/>
<dbReference type="SUPFAM" id="SSF51011">
    <property type="entry name" value="Glycosyl hydrolase domain"/>
    <property type="match status" value="1"/>
</dbReference>
<dbReference type="InterPro" id="IPR011009">
    <property type="entry name" value="Kinase-like_dom_sf"/>
</dbReference>
<keyword evidence="6 9" id="KW-0413">Isomerase</keyword>
<comment type="caution">
    <text evidence="9">The sequence shown here is derived from an EMBL/GenBank/DDBJ whole genome shotgun (WGS) entry which is preliminary data.</text>
</comment>
<dbReference type="GO" id="GO:0046872">
    <property type="term" value="F:metal ion binding"/>
    <property type="evidence" value="ECO:0007669"/>
    <property type="project" value="UniProtKB-KW"/>
</dbReference>
<dbReference type="PANTHER" id="PTHR10357:SF219">
    <property type="entry name" value="MALTOSE ALPHA-D-GLUCOSYLTRANSFERASE"/>
    <property type="match status" value="1"/>
</dbReference>
<dbReference type="InterPro" id="IPR017853">
    <property type="entry name" value="GH"/>
</dbReference>
<gene>
    <name evidence="9" type="ORF">MPNT_60090</name>
</gene>
<evidence type="ECO:0000313" key="10">
    <source>
        <dbReference type="Proteomes" id="UP000663859"/>
    </source>
</evidence>
<dbReference type="InterPro" id="IPR013780">
    <property type="entry name" value="Glyco_hydro_b"/>
</dbReference>
<protein>
    <recommendedName>
        <fullName evidence="3">maltose alpha-D-glucosyltransferase</fullName>
        <ecNumber evidence="3">5.4.99.16</ecNumber>
    </recommendedName>
    <alternativeName>
        <fullName evidence="7">Maltose alpha-D-glucosyltransferase</fullName>
    </alternativeName>
</protein>
<feature type="domain" description="Glycosyl hydrolase family 13 catalytic" evidence="8">
    <location>
        <begin position="48"/>
        <end position="447"/>
    </location>
</feature>
<dbReference type="FunFam" id="3.20.20.80:FF:000055">
    <property type="entry name" value="Trehalose synthase"/>
    <property type="match status" value="1"/>
</dbReference>
<name>A0A8J2FX84_9BACT</name>
<keyword evidence="10" id="KW-1185">Reference proteome</keyword>
<evidence type="ECO:0000256" key="3">
    <source>
        <dbReference type="ARBA" id="ARBA00012619"/>
    </source>
</evidence>
<keyword evidence="5" id="KW-0106">Calcium</keyword>
<dbReference type="Gene3D" id="2.60.40.1180">
    <property type="entry name" value="Golgi alpha-mannosidase II"/>
    <property type="match status" value="1"/>
</dbReference>
<reference evidence="9" key="1">
    <citation type="submission" date="2021-02" db="EMBL/GenBank/DDBJ databases">
        <authorList>
            <person name="Cremers G."/>
            <person name="Picone N."/>
        </authorList>
    </citation>
    <scope>NUCLEOTIDE SEQUENCE</scope>
    <source>
        <strain evidence="9">PQ17</strain>
    </source>
</reference>
<dbReference type="Pfam" id="PF00128">
    <property type="entry name" value="Alpha-amylase"/>
    <property type="match status" value="2"/>
</dbReference>
<evidence type="ECO:0000256" key="4">
    <source>
        <dbReference type="ARBA" id="ARBA00022723"/>
    </source>
</evidence>
<comment type="similarity">
    <text evidence="2">Belongs to the glycosyl hydrolase 13 family. TreS subfamily.</text>
</comment>
<dbReference type="Pfam" id="PF16657">
    <property type="entry name" value="Malt_amylase_C"/>
    <property type="match status" value="1"/>
</dbReference>
<dbReference type="PANTHER" id="PTHR10357">
    <property type="entry name" value="ALPHA-AMYLASE FAMILY MEMBER"/>
    <property type="match status" value="1"/>
</dbReference>
<evidence type="ECO:0000259" key="8">
    <source>
        <dbReference type="SMART" id="SM00642"/>
    </source>
</evidence>
<organism evidence="9 10">
    <name type="scientific">Candidatus Methylacidithermus pantelleriae</name>
    <dbReference type="NCBI Taxonomy" id="2744239"/>
    <lineage>
        <taxon>Bacteria</taxon>
        <taxon>Pseudomonadati</taxon>
        <taxon>Verrucomicrobiota</taxon>
        <taxon>Methylacidiphilae</taxon>
        <taxon>Methylacidiphilales</taxon>
        <taxon>Methylacidiphilaceae</taxon>
        <taxon>Candidatus Methylacidithermus</taxon>
    </lineage>
</organism>
<keyword evidence="4" id="KW-0479">Metal-binding</keyword>
<dbReference type="SUPFAM" id="SSF56112">
    <property type="entry name" value="Protein kinase-like (PK-like)"/>
    <property type="match status" value="1"/>
</dbReference>
<evidence type="ECO:0000256" key="7">
    <source>
        <dbReference type="ARBA" id="ARBA00031378"/>
    </source>
</evidence>
<dbReference type="EMBL" id="CAJNOB010000056">
    <property type="protein sequence ID" value="CAF0703750.1"/>
    <property type="molecule type" value="Genomic_DNA"/>
</dbReference>
<evidence type="ECO:0000256" key="5">
    <source>
        <dbReference type="ARBA" id="ARBA00022837"/>
    </source>
</evidence>
<dbReference type="SMART" id="SM00642">
    <property type="entry name" value="Aamy"/>
    <property type="match status" value="1"/>
</dbReference>
<evidence type="ECO:0000256" key="2">
    <source>
        <dbReference type="ARBA" id="ARBA00005496"/>
    </source>
</evidence>
<evidence type="ECO:0000256" key="6">
    <source>
        <dbReference type="ARBA" id="ARBA00023235"/>
    </source>
</evidence>
<dbReference type="InterPro" id="IPR045857">
    <property type="entry name" value="O16G_dom_2"/>
</dbReference>
<dbReference type="Gene3D" id="3.20.20.80">
    <property type="entry name" value="Glycosidases"/>
    <property type="match status" value="1"/>
</dbReference>
<accession>A0A8J2FX84</accession>
<dbReference type="Gene3D" id="3.90.1200.10">
    <property type="match status" value="1"/>
</dbReference>
<dbReference type="GO" id="GO:0047471">
    <property type="term" value="F:maltose alpha-D-glucosyltransferase activity"/>
    <property type="evidence" value="ECO:0007669"/>
    <property type="project" value="UniProtKB-EC"/>
</dbReference>
<dbReference type="InterPro" id="IPR012810">
    <property type="entry name" value="TreS/a-amylase_N"/>
</dbReference>
<dbReference type="Proteomes" id="UP000663859">
    <property type="component" value="Unassembled WGS sequence"/>
</dbReference>
<dbReference type="GO" id="GO:0005975">
    <property type="term" value="P:carbohydrate metabolic process"/>
    <property type="evidence" value="ECO:0007669"/>
    <property type="project" value="InterPro"/>
</dbReference>
<comment type="catalytic activity">
    <reaction evidence="1">
        <text>D-maltose = alpha,alpha-trehalose</text>
        <dbReference type="Rhea" id="RHEA:15145"/>
        <dbReference type="ChEBI" id="CHEBI:16551"/>
        <dbReference type="ChEBI" id="CHEBI:17306"/>
        <dbReference type="EC" id="5.4.99.16"/>
    </reaction>
</comment>
<dbReference type="SUPFAM" id="SSF51445">
    <property type="entry name" value="(Trans)glycosidases"/>
    <property type="match status" value="1"/>
</dbReference>
<evidence type="ECO:0000313" key="9">
    <source>
        <dbReference type="EMBL" id="CAF0703750.1"/>
    </source>
</evidence>
<dbReference type="CDD" id="cd11334">
    <property type="entry name" value="AmyAc_TreS"/>
    <property type="match status" value="1"/>
</dbReference>
<evidence type="ECO:0000256" key="1">
    <source>
        <dbReference type="ARBA" id="ARBA00001595"/>
    </source>
</evidence>
<proteinExistence type="inferred from homology"/>
<dbReference type="Gene3D" id="3.90.400.10">
    <property type="entry name" value="Oligo-1,6-glucosidase, Domain 2"/>
    <property type="match status" value="1"/>
</dbReference>
<dbReference type="EC" id="5.4.99.16" evidence="3"/>
<sequence>MALPGSLGRKAVPPCVFRGRRDANVTALFSSRTPPTDPFWYKDAIIYELHVRAFFDSNGDGIGDFPGLTSKVDYLEKLGVTAVWLLPFYPSPLKDDGYDISDYTNVHPAYGTLRDFQRFLEEAHKRGIRVITELVLNHTSDQHPWFQRARHARPGSRWREFYVWSETPERYRDARIIFQDFETSNWTWDPLAKAYYWHRFYSHQPDLNYENPEVRREILKVIDFWLGMGVDGLRLDAVPYLFEKEGTTCENLPETHAFLKEIRAFVDRKYPGRMLLAEANQWPEDAVAYFGQGDECHMAFHFPLMPRLYIALQSEERYPIVNILEQTPAIPDNCQWAIFLRNHDELTLEMVTDEERDYMYRVYAREGRARLNLGIRRRLAPLLGNNRKKIELLFTLLFSLPGTPILYYGDEIGMGDNMYLGDRNGVRTPMQWSGETNAGFSTANPQKLYLPVVIDPEYHYQAVNVELQERNTSSLLWWVRRTIDMRKRLRALARGSLRLVFVDNPKVLAFTREWEGQIVLVVLNLSRFSQLARLDLREWAGMTPIEPFGRTVLPPIRTDDPLTFLMGPYDHFWLLLSQTTEPVVHLKDSVRPLVLVERPTAEYWESETGRRVLAQLLPDYLPSVLGRLAPSAAITDVSVWDYIEMEPVRRADSIFWLFVSTNLSEGSPMVLALPLFVAEADAARQLLLLYPESVLVRYQAGQWEGVLADIRRYPGSWDLILDFVAGRRRASGHHGFLCGRASRESEELRRQGQLPPHTKLIETEPACVRVIYGQRFLLKLYRILGEGEDPDAEMVRYLSEKCRFPHVPQYMGALEYHREDGARSLVALLLEHVTSEQDAWKLTIGVVERYLEHVLEVRPPVDPLALWKEPIAQWPASVRELVDEIFLGNLRLLADRTAQMHLALGQESDDPDFNPEPFTPLYQRSLFQSGLELLAEVNRLFKERTSSLPPALRDEAPRWGGIYSRLKTLLGAIVNRKLSGAKIRVHGDYQLEKVLYTGKDFVITDFEGDPFRPASERRLKRPALRDAATMLQSLRFAAFSSLRYSGVAPVAEFPYLSDWIHLWYKYTSTVFLESYYARIGPASFLPTDPADRDVLLQFCLIERALGELIRDVELEHDRVAFSFYALKLLSLGPETLPPPIPS</sequence>
<dbReference type="InterPro" id="IPR006047">
    <property type="entry name" value="GH13_cat_dom"/>
</dbReference>
<dbReference type="InterPro" id="IPR032091">
    <property type="entry name" value="Malt_amylase-like_C"/>
</dbReference>